<evidence type="ECO:0000259" key="11">
    <source>
        <dbReference type="Pfam" id="PF10444"/>
    </source>
</evidence>
<dbReference type="InterPro" id="IPR018851">
    <property type="entry name" value="Borealin_N"/>
</dbReference>
<dbReference type="GO" id="GO:0000775">
    <property type="term" value="C:chromosome, centromeric region"/>
    <property type="evidence" value="ECO:0007669"/>
    <property type="project" value="UniProtKB-SubCell"/>
</dbReference>
<evidence type="ECO:0000256" key="1">
    <source>
        <dbReference type="ARBA" id="ARBA00004123"/>
    </source>
</evidence>
<dbReference type="GO" id="GO:0000070">
    <property type="term" value="P:mitotic sister chromatid segregation"/>
    <property type="evidence" value="ECO:0007669"/>
    <property type="project" value="TreeGrafter"/>
</dbReference>
<dbReference type="InterPro" id="IPR018867">
    <property type="entry name" value="Cell_div_borealin"/>
</dbReference>
<feature type="compositionally biased region" description="Polar residues" evidence="10">
    <location>
        <begin position="106"/>
        <end position="121"/>
    </location>
</feature>
<keyword evidence="6" id="KW-0498">Mitosis</keyword>
<evidence type="ECO:0000313" key="12">
    <source>
        <dbReference type="EMBL" id="RVX70346.1"/>
    </source>
</evidence>
<dbReference type="GO" id="GO:0051301">
    <property type="term" value="P:cell division"/>
    <property type="evidence" value="ECO:0007669"/>
    <property type="project" value="UniProtKB-KW"/>
</dbReference>
<feature type="compositionally biased region" description="Pro residues" evidence="10">
    <location>
        <begin position="312"/>
        <end position="328"/>
    </location>
</feature>
<name>A0A438N3S6_EXOME</name>
<dbReference type="EMBL" id="NAJM01000023">
    <property type="protein sequence ID" value="RVX70346.1"/>
    <property type="molecule type" value="Genomic_DNA"/>
</dbReference>
<evidence type="ECO:0000256" key="6">
    <source>
        <dbReference type="ARBA" id="ARBA00022776"/>
    </source>
</evidence>
<evidence type="ECO:0000256" key="5">
    <source>
        <dbReference type="ARBA" id="ARBA00022618"/>
    </source>
</evidence>
<feature type="compositionally biased region" description="Basic residues" evidence="10">
    <location>
        <begin position="1"/>
        <end position="10"/>
    </location>
</feature>
<evidence type="ECO:0000256" key="4">
    <source>
        <dbReference type="ARBA" id="ARBA00022454"/>
    </source>
</evidence>
<feature type="compositionally biased region" description="Low complexity" evidence="10">
    <location>
        <begin position="296"/>
        <end position="311"/>
    </location>
</feature>
<evidence type="ECO:0000256" key="8">
    <source>
        <dbReference type="ARBA" id="ARBA00023306"/>
    </source>
</evidence>
<dbReference type="OrthoDB" id="2392550at2759"/>
<sequence>MAPANPRKRKSEQMEEPASPVAATTPTGSPRKKMRITQSQKQALMDNLQLEITERARQLRAEYALQCADLRTRLERRVHRIPLSFRNMKMGELVAQHELAKAQALKHTSSPPKPQRTNITKATKDRPLPALPEEQQKIPSPARQAPQLSPFRGRKRMSSEIQIASDKENQVEQDNIPVIKNTKRAKAAPVNATNGAARQASCSAKTASVLSPRSHNSRTLPRSPIKEFNTTMAPGSPAKSFIARPVSPLKPASPFKSAATAATSAISASVHGMIEQAKRGTAGRMGRTASKDKTTTKASTTTVATSSSPRKMLPPPRPAPNTQQPPSPQRAISQSSVHSSATDMSTTSTNTTVVKPKRGAARTATKSSAAKTAEQKSPATGAAKRGVAKAASAAKSALKKNTTTTTKKVVAPEPAAGRRILRKRT</sequence>
<feature type="region of interest" description="Disordered" evidence="10">
    <location>
        <begin position="187"/>
        <end position="232"/>
    </location>
</feature>
<keyword evidence="7" id="KW-0539">Nucleus</keyword>
<dbReference type="AlphaFoldDB" id="A0A438N3S6"/>
<evidence type="ECO:0000313" key="13">
    <source>
        <dbReference type="Proteomes" id="UP000288859"/>
    </source>
</evidence>
<feature type="region of interest" description="Disordered" evidence="10">
    <location>
        <begin position="277"/>
        <end position="425"/>
    </location>
</feature>
<dbReference type="PANTHER" id="PTHR16040">
    <property type="entry name" value="AUSTRALIN, ISOFORM A-RELATED"/>
    <property type="match status" value="1"/>
</dbReference>
<dbReference type="Pfam" id="PF10444">
    <property type="entry name" value="Nbl1_Borealin_N"/>
    <property type="match status" value="1"/>
</dbReference>
<reference evidence="12 13" key="1">
    <citation type="submission" date="2017-03" db="EMBL/GenBank/DDBJ databases">
        <title>Genomes of endolithic fungi from Antarctica.</title>
        <authorList>
            <person name="Coleine C."/>
            <person name="Masonjones S."/>
            <person name="Stajich J.E."/>
        </authorList>
    </citation>
    <scope>NUCLEOTIDE SEQUENCE [LARGE SCALE GENOMIC DNA]</scope>
    <source>
        <strain evidence="12 13">CCFEE 6314</strain>
    </source>
</reference>
<organism evidence="12 13">
    <name type="scientific">Exophiala mesophila</name>
    <name type="common">Black yeast-like fungus</name>
    <dbReference type="NCBI Taxonomy" id="212818"/>
    <lineage>
        <taxon>Eukaryota</taxon>
        <taxon>Fungi</taxon>
        <taxon>Dikarya</taxon>
        <taxon>Ascomycota</taxon>
        <taxon>Pezizomycotina</taxon>
        <taxon>Eurotiomycetes</taxon>
        <taxon>Chaetothyriomycetidae</taxon>
        <taxon>Chaetothyriales</taxon>
        <taxon>Herpotrichiellaceae</taxon>
        <taxon>Exophiala</taxon>
    </lineage>
</organism>
<feature type="region of interest" description="Disordered" evidence="10">
    <location>
        <begin position="104"/>
        <end position="155"/>
    </location>
</feature>
<feature type="compositionally biased region" description="Low complexity" evidence="10">
    <location>
        <begin position="361"/>
        <end position="411"/>
    </location>
</feature>
<keyword evidence="4" id="KW-0158">Chromosome</keyword>
<evidence type="ECO:0000256" key="3">
    <source>
        <dbReference type="ARBA" id="ARBA00009914"/>
    </source>
</evidence>
<feature type="domain" description="Borealin N-terminal" evidence="11">
    <location>
        <begin position="40"/>
        <end position="96"/>
    </location>
</feature>
<keyword evidence="8" id="KW-0131">Cell cycle</keyword>
<feature type="region of interest" description="Disordered" evidence="10">
    <location>
        <begin position="1"/>
        <end position="36"/>
    </location>
</feature>
<gene>
    <name evidence="12" type="ORF">B0A52_05845</name>
</gene>
<proteinExistence type="inferred from homology"/>
<evidence type="ECO:0000256" key="10">
    <source>
        <dbReference type="SAM" id="MobiDB-lite"/>
    </source>
</evidence>
<dbReference type="GO" id="GO:0032133">
    <property type="term" value="C:chromosome passenger complex"/>
    <property type="evidence" value="ECO:0007669"/>
    <property type="project" value="TreeGrafter"/>
</dbReference>
<dbReference type="VEuPathDB" id="FungiDB:PV10_06644"/>
<evidence type="ECO:0000256" key="7">
    <source>
        <dbReference type="ARBA" id="ARBA00023242"/>
    </source>
</evidence>
<dbReference type="PANTHER" id="PTHR16040:SF7">
    <property type="entry name" value="AUSTRALIN, ISOFORM A-RELATED"/>
    <property type="match status" value="1"/>
</dbReference>
<evidence type="ECO:0000256" key="2">
    <source>
        <dbReference type="ARBA" id="ARBA00004584"/>
    </source>
</evidence>
<keyword evidence="5" id="KW-0132">Cell division</keyword>
<accession>A0A438N3S6</accession>
<comment type="caution">
    <text evidence="12">The sequence shown here is derived from an EMBL/GenBank/DDBJ whole genome shotgun (WGS) entry which is preliminary data.</text>
</comment>
<feature type="compositionally biased region" description="Low complexity" evidence="10">
    <location>
        <begin position="339"/>
        <end position="352"/>
    </location>
</feature>
<dbReference type="Proteomes" id="UP000288859">
    <property type="component" value="Unassembled WGS sequence"/>
</dbReference>
<keyword evidence="9" id="KW-0137">Centromere</keyword>
<evidence type="ECO:0000256" key="9">
    <source>
        <dbReference type="ARBA" id="ARBA00023328"/>
    </source>
</evidence>
<comment type="similarity">
    <text evidence="3">Belongs to the borealin family.</text>
</comment>
<dbReference type="GO" id="GO:0005634">
    <property type="term" value="C:nucleus"/>
    <property type="evidence" value="ECO:0007669"/>
    <property type="project" value="UniProtKB-SubCell"/>
</dbReference>
<feature type="compositionally biased region" description="Polar residues" evidence="10">
    <location>
        <begin position="191"/>
        <end position="220"/>
    </location>
</feature>
<protein>
    <recommendedName>
        <fullName evidence="11">Borealin N-terminal domain-containing protein</fullName>
    </recommendedName>
</protein>
<comment type="subcellular location">
    <subcellularLocation>
        <location evidence="2">Chromosome</location>
        <location evidence="2">Centromere</location>
    </subcellularLocation>
    <subcellularLocation>
        <location evidence="1">Nucleus</location>
    </subcellularLocation>
</comment>
<dbReference type="GO" id="GO:0051233">
    <property type="term" value="C:spindle midzone"/>
    <property type="evidence" value="ECO:0007669"/>
    <property type="project" value="TreeGrafter"/>
</dbReference>